<dbReference type="GO" id="GO:0008641">
    <property type="term" value="F:ubiquitin-like modifier activating enzyme activity"/>
    <property type="evidence" value="ECO:0007669"/>
    <property type="project" value="InterPro"/>
</dbReference>
<dbReference type="Pfam" id="PF00899">
    <property type="entry name" value="ThiF"/>
    <property type="match status" value="1"/>
</dbReference>
<sequence length="572" mass="63008">MADTFYELCNVTEIASAEALTIPRARALFNAIERHRDYSIVQLLQQTKDGAPTIECLIVDVECDGVPSKNQFGIAYRERLALCVPSDPKRLIDVLALRRDFPELMHLNQGLPGAPASLCLYFESPAAVLRTWTPPAFLRRIQWWLERSARGELHPADQPVEQMFFASQYELILPWNYAKLREDLSARFVVFKGPERPNGGFTCYMEAVSGAVADAKTAAHIDLLLPPVTHGFIEHNPGTLGELSDILGKRSVDLIGLLRDMIQTKVDEKGAIESPDDKATVIVVLIPIRRSAEADPDGIMRRAFFVPSGIVEVGIATGALFKYDGRYFRDSTNSEPTTAWRDLPVLLMDVLTKNDGASARRQSAVLEEGPTGVLVGAGSLGSALLNLWGRSGFGRWSVIDDDHIKPHNLSRHVAFAQHIGQAKATVVAELHDATMEGATRIAPITADASDFSQQPVAQVLNVASLVVDASTTLEYPRAASANDALPRHCSTFVTPDGNGAVLLMEDVKRSQRLRTLEAQYYREIIQCKRLPTTPVSHRSDLLRCAPVFNGAQRWSAIRSFGRATWRHGRAVA</sequence>
<dbReference type="OrthoDB" id="5470925at2"/>
<dbReference type="InterPro" id="IPR000594">
    <property type="entry name" value="ThiF_NAD_FAD-bd"/>
</dbReference>
<dbReference type="SUPFAM" id="SSF69572">
    <property type="entry name" value="Activating enzymes of the ubiquitin-like proteins"/>
    <property type="match status" value="1"/>
</dbReference>
<dbReference type="STRING" id="578942.SAMN05216289_1472"/>
<keyword evidence="3" id="KW-1185">Reference proteome</keyword>
<organism evidence="2 3">
    <name type="scientific">Dokdonella immobilis</name>
    <dbReference type="NCBI Taxonomy" id="578942"/>
    <lineage>
        <taxon>Bacteria</taxon>
        <taxon>Pseudomonadati</taxon>
        <taxon>Pseudomonadota</taxon>
        <taxon>Gammaproteobacteria</taxon>
        <taxon>Lysobacterales</taxon>
        <taxon>Rhodanobacteraceae</taxon>
        <taxon>Dokdonella</taxon>
    </lineage>
</organism>
<dbReference type="AlphaFoldDB" id="A0A1I5B0H6"/>
<evidence type="ECO:0000313" key="3">
    <source>
        <dbReference type="Proteomes" id="UP000198575"/>
    </source>
</evidence>
<dbReference type="Proteomes" id="UP000198575">
    <property type="component" value="Unassembled WGS sequence"/>
</dbReference>
<evidence type="ECO:0000259" key="1">
    <source>
        <dbReference type="Pfam" id="PF00899"/>
    </source>
</evidence>
<protein>
    <submittedName>
        <fullName evidence="2">ThiF family protein</fullName>
    </submittedName>
</protein>
<dbReference type="InterPro" id="IPR035985">
    <property type="entry name" value="Ubiquitin-activating_enz"/>
</dbReference>
<dbReference type="RefSeq" id="WP_092410862.1">
    <property type="nucleotide sequence ID" value="NZ_FOVF01000047.1"/>
</dbReference>
<evidence type="ECO:0000313" key="2">
    <source>
        <dbReference type="EMBL" id="SFN67979.1"/>
    </source>
</evidence>
<gene>
    <name evidence="2" type="ORF">SAMN05216289_1472</name>
</gene>
<name>A0A1I5B0H6_9GAMM</name>
<dbReference type="Pfam" id="PF14457">
    <property type="entry name" value="Prok-E2_A"/>
    <property type="match status" value="1"/>
</dbReference>
<dbReference type="EMBL" id="FOVF01000047">
    <property type="protein sequence ID" value="SFN67979.1"/>
    <property type="molecule type" value="Genomic_DNA"/>
</dbReference>
<proteinExistence type="predicted"/>
<feature type="domain" description="THIF-type NAD/FAD binding fold" evidence="1">
    <location>
        <begin position="373"/>
        <end position="470"/>
    </location>
</feature>
<dbReference type="Gene3D" id="3.40.50.720">
    <property type="entry name" value="NAD(P)-binding Rossmann-like Domain"/>
    <property type="match status" value="1"/>
</dbReference>
<accession>A0A1I5B0H6</accession>
<dbReference type="InterPro" id="IPR032865">
    <property type="entry name" value="Prok-E2_A"/>
</dbReference>
<reference evidence="2 3" key="1">
    <citation type="submission" date="2016-10" db="EMBL/GenBank/DDBJ databases">
        <authorList>
            <person name="de Groot N.N."/>
        </authorList>
    </citation>
    <scope>NUCLEOTIDE SEQUENCE [LARGE SCALE GENOMIC DNA]</scope>
    <source>
        <strain evidence="2 3">CGMCC 1.7659</strain>
    </source>
</reference>